<proteinExistence type="predicted"/>
<accession>A0A381VSL7</accession>
<sequence>MTENKKTGMIFAMKFTLTELQRTE</sequence>
<protein>
    <submittedName>
        <fullName evidence="1">Uncharacterized protein</fullName>
    </submittedName>
</protein>
<evidence type="ECO:0000313" key="1">
    <source>
        <dbReference type="EMBL" id="SVA43279.1"/>
    </source>
</evidence>
<name>A0A381VSL7_9ZZZZ</name>
<dbReference type="EMBL" id="UINC01009661">
    <property type="protein sequence ID" value="SVA43279.1"/>
    <property type="molecule type" value="Genomic_DNA"/>
</dbReference>
<organism evidence="1">
    <name type="scientific">marine metagenome</name>
    <dbReference type="NCBI Taxonomy" id="408172"/>
    <lineage>
        <taxon>unclassified sequences</taxon>
        <taxon>metagenomes</taxon>
        <taxon>ecological metagenomes</taxon>
    </lineage>
</organism>
<reference evidence="1" key="1">
    <citation type="submission" date="2018-05" db="EMBL/GenBank/DDBJ databases">
        <authorList>
            <person name="Lanie J.A."/>
            <person name="Ng W.-L."/>
            <person name="Kazmierczak K.M."/>
            <person name="Andrzejewski T.M."/>
            <person name="Davidsen T.M."/>
            <person name="Wayne K.J."/>
            <person name="Tettelin H."/>
            <person name="Glass J.I."/>
            <person name="Rusch D."/>
            <person name="Podicherti R."/>
            <person name="Tsui H.-C.T."/>
            <person name="Winkler M.E."/>
        </authorList>
    </citation>
    <scope>NUCLEOTIDE SEQUENCE</scope>
</reference>
<dbReference type="AlphaFoldDB" id="A0A381VSL7"/>
<gene>
    <name evidence="1" type="ORF">METZ01_LOCUS96133</name>
</gene>